<dbReference type="Proteomes" id="UP001478817">
    <property type="component" value="Unassembled WGS sequence"/>
</dbReference>
<keyword evidence="1" id="KW-0812">Transmembrane</keyword>
<evidence type="ECO:0000313" key="3">
    <source>
        <dbReference type="Proteomes" id="UP001478817"/>
    </source>
</evidence>
<dbReference type="RefSeq" id="WP_124107462.1">
    <property type="nucleotide sequence ID" value="NZ_JBBNGS010000012.1"/>
</dbReference>
<reference evidence="2 3" key="1">
    <citation type="submission" date="2024-04" db="EMBL/GenBank/DDBJ databases">
        <title>Human intestinal bacterial collection.</title>
        <authorList>
            <person name="Pauvert C."/>
            <person name="Hitch T.C.A."/>
            <person name="Clavel T."/>
        </authorList>
    </citation>
    <scope>NUCLEOTIDE SEQUENCE [LARGE SCALE GENOMIC DNA]</scope>
    <source>
        <strain evidence="2 3">CLA-AA-H197</strain>
    </source>
</reference>
<comment type="caution">
    <text evidence="2">The sequence shown here is derived from an EMBL/GenBank/DDBJ whole genome shotgun (WGS) entry which is preliminary data.</text>
</comment>
<accession>A0ABV1IHL2</accession>
<name>A0ABV1IHL2_9ACTN</name>
<proteinExistence type="predicted"/>
<evidence type="ECO:0000313" key="2">
    <source>
        <dbReference type="EMBL" id="MEQ2638132.1"/>
    </source>
</evidence>
<protein>
    <submittedName>
        <fullName evidence="2">DUF6724 family protein</fullName>
    </submittedName>
</protein>
<keyword evidence="1" id="KW-0472">Membrane</keyword>
<gene>
    <name evidence="2" type="ORF">AAAT05_07250</name>
</gene>
<organism evidence="2 3">
    <name type="scientific">Paratractidigestivibacter faecalis</name>
    <dbReference type="NCBI Taxonomy" id="2292441"/>
    <lineage>
        <taxon>Bacteria</taxon>
        <taxon>Bacillati</taxon>
        <taxon>Actinomycetota</taxon>
        <taxon>Coriobacteriia</taxon>
        <taxon>Coriobacteriales</taxon>
        <taxon>Atopobiaceae</taxon>
        <taxon>Paratractidigestivibacter</taxon>
    </lineage>
</organism>
<dbReference type="Pfam" id="PF20485">
    <property type="entry name" value="DUF6724"/>
    <property type="match status" value="1"/>
</dbReference>
<keyword evidence="3" id="KW-1185">Reference proteome</keyword>
<dbReference type="EMBL" id="JBBNGS010000012">
    <property type="protein sequence ID" value="MEQ2638132.1"/>
    <property type="molecule type" value="Genomic_DNA"/>
</dbReference>
<sequence>MQAISDFFTWLFTNKTGVIFLVIGGILLCLVIAVVMERKTKQTYFEHEKTDNDWSLFDDDDDEDSDK</sequence>
<keyword evidence="1" id="KW-1133">Transmembrane helix</keyword>
<dbReference type="InterPro" id="IPR046570">
    <property type="entry name" value="DUF6724"/>
</dbReference>
<feature type="transmembrane region" description="Helical" evidence="1">
    <location>
        <begin position="17"/>
        <end position="36"/>
    </location>
</feature>
<evidence type="ECO:0000256" key="1">
    <source>
        <dbReference type="SAM" id="Phobius"/>
    </source>
</evidence>